<keyword evidence="2" id="KW-0648">Protein biosynthesis</keyword>
<dbReference type="GO" id="GO:0005739">
    <property type="term" value="C:mitochondrion"/>
    <property type="evidence" value="ECO:0007669"/>
    <property type="project" value="TreeGrafter"/>
</dbReference>
<protein>
    <recommendedName>
        <fullName evidence="5">Ribosome recycling factor domain-containing protein</fullName>
    </recommendedName>
</protein>
<evidence type="ECO:0000259" key="5">
    <source>
        <dbReference type="Pfam" id="PF01765"/>
    </source>
</evidence>
<dbReference type="HOGENOM" id="CLU_092155_0_0_1"/>
<name>A0A067LZ98_BOTB1</name>
<comment type="similarity">
    <text evidence="1">Belongs to the RRF family.</text>
</comment>
<dbReference type="STRING" id="930990.A0A067LZ98"/>
<feature type="compositionally biased region" description="Basic residues" evidence="4">
    <location>
        <begin position="41"/>
        <end position="51"/>
    </location>
</feature>
<evidence type="ECO:0000313" key="6">
    <source>
        <dbReference type="EMBL" id="KDQ08753.1"/>
    </source>
</evidence>
<dbReference type="Gene3D" id="3.30.1360.40">
    <property type="match status" value="1"/>
</dbReference>
<dbReference type="EMBL" id="KL198086">
    <property type="protein sequence ID" value="KDQ08753.1"/>
    <property type="molecule type" value="Genomic_DNA"/>
</dbReference>
<dbReference type="GO" id="GO:0043023">
    <property type="term" value="F:ribosomal large subunit binding"/>
    <property type="evidence" value="ECO:0007669"/>
    <property type="project" value="TreeGrafter"/>
</dbReference>
<dbReference type="PANTHER" id="PTHR20982">
    <property type="entry name" value="RIBOSOME RECYCLING FACTOR"/>
    <property type="match status" value="1"/>
</dbReference>
<dbReference type="Pfam" id="PF01765">
    <property type="entry name" value="RRF"/>
    <property type="match status" value="1"/>
</dbReference>
<dbReference type="InterPro" id="IPR002661">
    <property type="entry name" value="Ribosome_recyc_fac"/>
</dbReference>
<accession>A0A067LZ98</accession>
<dbReference type="Proteomes" id="UP000027195">
    <property type="component" value="Unassembled WGS sequence"/>
</dbReference>
<dbReference type="InterPro" id="IPR023584">
    <property type="entry name" value="Ribosome_recyc_fac_dom"/>
</dbReference>
<dbReference type="SUPFAM" id="SSF55194">
    <property type="entry name" value="Ribosome recycling factor, RRF"/>
    <property type="match status" value="1"/>
</dbReference>
<dbReference type="AlphaFoldDB" id="A0A067LZ98"/>
<proteinExistence type="inferred from homology"/>
<dbReference type="InterPro" id="IPR036191">
    <property type="entry name" value="RRF_sf"/>
</dbReference>
<gene>
    <name evidence="6" type="ORF">BOTBODRAFT_37615</name>
</gene>
<evidence type="ECO:0000256" key="3">
    <source>
        <dbReference type="ARBA" id="ARBA00024909"/>
    </source>
</evidence>
<dbReference type="FunFam" id="3.30.1360.40:FF:000001">
    <property type="entry name" value="Ribosome-recycling factor"/>
    <property type="match status" value="1"/>
</dbReference>
<reference evidence="7" key="1">
    <citation type="journal article" date="2014" name="Proc. Natl. Acad. Sci. U.S.A.">
        <title>Extensive sampling of basidiomycete genomes demonstrates inadequacy of the white-rot/brown-rot paradigm for wood decay fungi.</title>
        <authorList>
            <person name="Riley R."/>
            <person name="Salamov A.A."/>
            <person name="Brown D.W."/>
            <person name="Nagy L.G."/>
            <person name="Floudas D."/>
            <person name="Held B.W."/>
            <person name="Levasseur A."/>
            <person name="Lombard V."/>
            <person name="Morin E."/>
            <person name="Otillar R."/>
            <person name="Lindquist E.A."/>
            <person name="Sun H."/>
            <person name="LaButti K.M."/>
            <person name="Schmutz J."/>
            <person name="Jabbour D."/>
            <person name="Luo H."/>
            <person name="Baker S.E."/>
            <person name="Pisabarro A.G."/>
            <person name="Walton J.D."/>
            <person name="Blanchette R.A."/>
            <person name="Henrissat B."/>
            <person name="Martin F."/>
            <person name="Cullen D."/>
            <person name="Hibbett D.S."/>
            <person name="Grigoriev I.V."/>
        </authorList>
    </citation>
    <scope>NUCLEOTIDE SEQUENCE [LARGE SCALE GENOMIC DNA]</scope>
    <source>
        <strain evidence="7">FD-172 SS1</strain>
    </source>
</reference>
<evidence type="ECO:0000256" key="1">
    <source>
        <dbReference type="ARBA" id="ARBA00005912"/>
    </source>
</evidence>
<dbReference type="GO" id="GO:0006412">
    <property type="term" value="P:translation"/>
    <property type="evidence" value="ECO:0007669"/>
    <property type="project" value="UniProtKB-KW"/>
</dbReference>
<dbReference type="OrthoDB" id="407355at2759"/>
<comment type="function">
    <text evidence="3">Necessary for protein synthesis in mitochondria. Functions as a ribosome recycling factor in mitochondria.</text>
</comment>
<dbReference type="Gene3D" id="1.10.132.20">
    <property type="entry name" value="Ribosome-recycling factor"/>
    <property type="match status" value="1"/>
</dbReference>
<dbReference type="PANTHER" id="PTHR20982:SF3">
    <property type="entry name" value="MITOCHONDRIAL RIBOSOME RECYCLING FACTOR PSEUDO 1"/>
    <property type="match status" value="1"/>
</dbReference>
<evidence type="ECO:0000256" key="2">
    <source>
        <dbReference type="ARBA" id="ARBA00022917"/>
    </source>
</evidence>
<organism evidence="6 7">
    <name type="scientific">Botryobasidium botryosum (strain FD-172 SS1)</name>
    <dbReference type="NCBI Taxonomy" id="930990"/>
    <lineage>
        <taxon>Eukaryota</taxon>
        <taxon>Fungi</taxon>
        <taxon>Dikarya</taxon>
        <taxon>Basidiomycota</taxon>
        <taxon>Agaricomycotina</taxon>
        <taxon>Agaricomycetes</taxon>
        <taxon>Cantharellales</taxon>
        <taxon>Botryobasidiaceae</taxon>
        <taxon>Botryobasidium</taxon>
    </lineage>
</organism>
<keyword evidence="7" id="KW-1185">Reference proteome</keyword>
<sequence>MFTRLTRVAAARTTVLRTPLPATPTPRLLTTSSVRLYASKKGAKASRHARQQHHEEDDADDDLPVTKVVSGKGKGKKGVEEIVPGGEDVVESLEKSETKMKGAVEWFRKEVAMLESRGSGRVTPAYLDPVRVVAYKDAPPVKLQEIATIGVKEGSTLVVTVFEESMLKEVERALHGANIPGVHPQKVDERTLRIPVPKPTVEARTALLSSATKLAEDTRIKVRGAREGGMKELKKSVGKFTKSSPEAVDLQALTDKYIAEIDKIVQEAKKELDS</sequence>
<evidence type="ECO:0000256" key="4">
    <source>
        <dbReference type="SAM" id="MobiDB-lite"/>
    </source>
</evidence>
<dbReference type="FunCoup" id="A0A067LZ98">
    <property type="interactions" value="172"/>
</dbReference>
<feature type="domain" description="Ribosome recycling factor" evidence="5">
    <location>
        <begin position="118"/>
        <end position="272"/>
    </location>
</feature>
<feature type="region of interest" description="Disordered" evidence="4">
    <location>
        <begin position="40"/>
        <end position="77"/>
    </location>
</feature>
<dbReference type="InParanoid" id="A0A067LZ98"/>
<evidence type="ECO:0000313" key="7">
    <source>
        <dbReference type="Proteomes" id="UP000027195"/>
    </source>
</evidence>